<evidence type="ECO:0008006" key="3">
    <source>
        <dbReference type="Google" id="ProtNLM"/>
    </source>
</evidence>
<gene>
    <name evidence="1" type="ORF">HMPREF9733_01880</name>
</gene>
<dbReference type="HOGENOM" id="CLU_921148_0_0_12"/>
<dbReference type="RefSeq" id="WP_010696690.1">
    <property type="nucleotide sequence ID" value="NZ_KB442454.1"/>
</dbReference>
<evidence type="ECO:0000313" key="2">
    <source>
        <dbReference type="Proteomes" id="UP000016183"/>
    </source>
</evidence>
<evidence type="ECO:0000313" key="1">
    <source>
        <dbReference type="EMBL" id="EMB22464.1"/>
    </source>
</evidence>
<comment type="caution">
    <text evidence="1">The sequence shown here is derived from an EMBL/GenBank/DDBJ whole genome shotgun (WGS) entry which is preliminary data.</text>
</comment>
<protein>
    <recommendedName>
        <fullName evidence="3">Aminoglycoside phosphotransferase domain-containing protein</fullName>
    </recommendedName>
</protein>
<sequence>MKENIKPNTIKSLLDSHLKNDKFKTLEPVQLEDHTYTDLFKGITGGNETFAVKLRQKTESIKNSIKYLNALNDSEDFILKYKNLIETENYYIFISEWLEGCQPTKTDRHLIKDFFKKLAHLNLNNISSNSFSSMYLDGKSYPSIEEMINAEAIPYLEIYRGKHDKKTIKKNIENLNLGLGCIILEDMNTGNMLKTEKGRLKIIDAEHLTSGLNLYQFEHINILGLNKKEWYNITDEAKEVLNAYFSEIGESKNKAFLQIKAFAVLNFLRELYFQVWQKQKINYSEKDRIFDIILNCGVEDFLI</sequence>
<dbReference type="SUPFAM" id="SSF56112">
    <property type="entry name" value="Protein kinase-like (PK-like)"/>
    <property type="match status" value="1"/>
</dbReference>
<reference evidence="1 2" key="1">
    <citation type="submission" date="2012-01" db="EMBL/GenBank/DDBJ databases">
        <title>The Genome Sequence of Treponema denticola SP33.</title>
        <authorList>
            <consortium name="The Broad Institute Genome Sequencing Platform"/>
            <person name="Earl A."/>
            <person name="Ward D."/>
            <person name="Feldgarden M."/>
            <person name="Gevers D."/>
            <person name="Blanton J.M."/>
            <person name="Fenno C.J."/>
            <person name="Baranova O.V."/>
            <person name="Mathney J."/>
            <person name="Dewhirst F.E."/>
            <person name="Izard J."/>
            <person name="Young S.K."/>
            <person name="Zeng Q."/>
            <person name="Gargeya S."/>
            <person name="Fitzgerald M."/>
            <person name="Haas B."/>
            <person name="Abouelleil A."/>
            <person name="Alvarado L."/>
            <person name="Arachchi H.M."/>
            <person name="Berlin A."/>
            <person name="Chapman S.B."/>
            <person name="Gearin G."/>
            <person name="Goldberg J."/>
            <person name="Griggs A."/>
            <person name="Gujja S."/>
            <person name="Hansen M."/>
            <person name="Heiman D."/>
            <person name="Howarth C."/>
            <person name="Larimer J."/>
            <person name="Lui A."/>
            <person name="MacDonald P.J.P."/>
            <person name="McCowen C."/>
            <person name="Montmayeur A."/>
            <person name="Murphy C."/>
            <person name="Neiman D."/>
            <person name="Pearson M."/>
            <person name="Priest M."/>
            <person name="Roberts A."/>
            <person name="Saif S."/>
            <person name="Shea T."/>
            <person name="Sisk P."/>
            <person name="Stolte C."/>
            <person name="Sykes S."/>
            <person name="Wortman J."/>
            <person name="Nusbaum C."/>
            <person name="Birren B."/>
        </authorList>
    </citation>
    <scope>NUCLEOTIDE SEQUENCE [LARGE SCALE GENOMIC DNA]</scope>
    <source>
        <strain evidence="1 2">SP33</strain>
    </source>
</reference>
<dbReference type="InterPro" id="IPR011009">
    <property type="entry name" value="Kinase-like_dom_sf"/>
</dbReference>
<name>M2BKF6_TREDN</name>
<dbReference type="OrthoDB" id="362716at2"/>
<dbReference type="EMBL" id="AGDZ01000027">
    <property type="protein sequence ID" value="EMB22464.1"/>
    <property type="molecule type" value="Genomic_DNA"/>
</dbReference>
<accession>M2BKF6</accession>
<organism evidence="1 2">
    <name type="scientific">Treponema denticola SP33</name>
    <dbReference type="NCBI Taxonomy" id="999437"/>
    <lineage>
        <taxon>Bacteria</taxon>
        <taxon>Pseudomonadati</taxon>
        <taxon>Spirochaetota</taxon>
        <taxon>Spirochaetia</taxon>
        <taxon>Spirochaetales</taxon>
        <taxon>Treponemataceae</taxon>
        <taxon>Treponema</taxon>
    </lineage>
</organism>
<proteinExistence type="predicted"/>
<dbReference type="AlphaFoldDB" id="M2BKF6"/>
<dbReference type="Proteomes" id="UP000016183">
    <property type="component" value="Unassembled WGS sequence"/>
</dbReference>
<dbReference type="PATRIC" id="fig|999437.3.peg.1940"/>